<proteinExistence type="predicted"/>
<name>A0A7H1BIC1_9ACTN</name>
<keyword evidence="1" id="KW-0808">Transferase</keyword>
<evidence type="ECO:0000256" key="1">
    <source>
        <dbReference type="ARBA" id="ARBA00022527"/>
    </source>
</evidence>
<sequence length="132" mass="14127">MEPLWRATHYSGGTGCSAQARAFAEAFLARLRQTWSVALDRVTAGDVLLVVSELITNADRHSPGPCVLELEGTPRQVTVTVYDSGAAVPYRRPRDPARVGGHGLEIVGALAELRVERVPVGKRVSAVLTLPA</sequence>
<keyword evidence="1" id="KW-0418">Kinase</keyword>
<evidence type="ECO:0000313" key="3">
    <source>
        <dbReference type="EMBL" id="QNS08476.1"/>
    </source>
</evidence>
<organism evidence="3 4">
    <name type="scientific">Streptomyces xanthii</name>
    <dbReference type="NCBI Taxonomy" id="2768069"/>
    <lineage>
        <taxon>Bacteria</taxon>
        <taxon>Bacillati</taxon>
        <taxon>Actinomycetota</taxon>
        <taxon>Actinomycetes</taxon>
        <taxon>Kitasatosporales</taxon>
        <taxon>Streptomycetaceae</taxon>
        <taxon>Streptomyces</taxon>
    </lineage>
</organism>
<accession>A0A7H1BIC1</accession>
<dbReference type="InterPro" id="IPR003594">
    <property type="entry name" value="HATPase_dom"/>
</dbReference>
<keyword evidence="3" id="KW-0067">ATP-binding</keyword>
<feature type="domain" description="Histidine kinase/HSP90-like ATPase" evidence="2">
    <location>
        <begin position="19"/>
        <end position="126"/>
    </location>
</feature>
<dbReference type="SUPFAM" id="SSF55874">
    <property type="entry name" value="ATPase domain of HSP90 chaperone/DNA topoisomerase II/histidine kinase"/>
    <property type="match status" value="1"/>
</dbReference>
<dbReference type="KEGG" id="sxn:IAG42_01860"/>
<dbReference type="InterPro" id="IPR050267">
    <property type="entry name" value="Anti-sigma-factor_SerPK"/>
</dbReference>
<keyword evidence="3" id="KW-0547">Nucleotide-binding</keyword>
<dbReference type="EMBL" id="CP061281">
    <property type="protein sequence ID" value="QNS08476.1"/>
    <property type="molecule type" value="Genomic_DNA"/>
</dbReference>
<dbReference type="Gene3D" id="3.30.565.10">
    <property type="entry name" value="Histidine kinase-like ATPase, C-terminal domain"/>
    <property type="match status" value="1"/>
</dbReference>
<reference evidence="3 4" key="1">
    <citation type="submission" date="2020-09" db="EMBL/GenBank/DDBJ databases">
        <title>A novel species.</title>
        <authorList>
            <person name="Gao J."/>
        </authorList>
    </citation>
    <scope>NUCLEOTIDE SEQUENCE [LARGE SCALE GENOMIC DNA]</scope>
    <source>
        <strain evidence="3 4">CRXT-Y-14</strain>
    </source>
</reference>
<dbReference type="CDD" id="cd16936">
    <property type="entry name" value="HATPase_RsbW-like"/>
    <property type="match status" value="1"/>
</dbReference>
<evidence type="ECO:0000313" key="4">
    <source>
        <dbReference type="Proteomes" id="UP000516428"/>
    </source>
</evidence>
<dbReference type="GO" id="GO:0005524">
    <property type="term" value="F:ATP binding"/>
    <property type="evidence" value="ECO:0007669"/>
    <property type="project" value="UniProtKB-KW"/>
</dbReference>
<dbReference type="Pfam" id="PF13581">
    <property type="entry name" value="HATPase_c_2"/>
    <property type="match status" value="1"/>
</dbReference>
<protein>
    <submittedName>
        <fullName evidence="3">ATP-binding protein</fullName>
    </submittedName>
</protein>
<dbReference type="GO" id="GO:0004674">
    <property type="term" value="F:protein serine/threonine kinase activity"/>
    <property type="evidence" value="ECO:0007669"/>
    <property type="project" value="UniProtKB-KW"/>
</dbReference>
<dbReference type="PANTHER" id="PTHR35526">
    <property type="entry name" value="ANTI-SIGMA-F FACTOR RSBW-RELATED"/>
    <property type="match status" value="1"/>
</dbReference>
<dbReference type="Proteomes" id="UP000516428">
    <property type="component" value="Chromosome"/>
</dbReference>
<gene>
    <name evidence="3" type="ORF">IAG42_01860</name>
</gene>
<keyword evidence="1" id="KW-0723">Serine/threonine-protein kinase</keyword>
<dbReference type="AlphaFoldDB" id="A0A7H1BIC1"/>
<dbReference type="InterPro" id="IPR036890">
    <property type="entry name" value="HATPase_C_sf"/>
</dbReference>
<dbReference type="PANTHER" id="PTHR35526:SF3">
    <property type="entry name" value="ANTI-SIGMA-F FACTOR RSBW"/>
    <property type="match status" value="1"/>
</dbReference>
<keyword evidence="4" id="KW-1185">Reference proteome</keyword>
<evidence type="ECO:0000259" key="2">
    <source>
        <dbReference type="Pfam" id="PF13581"/>
    </source>
</evidence>